<evidence type="ECO:0000313" key="2">
    <source>
        <dbReference type="EMBL" id="CAI3986937.1"/>
    </source>
</evidence>
<comment type="caution">
    <text evidence="2">The sequence shown here is derived from an EMBL/GenBank/DDBJ whole genome shotgun (WGS) entry which is preliminary data.</text>
</comment>
<sequence length="1552" mass="170450">VICMSDQNLIALTFAIERLTLSTERLAQELQRHRLATSTSDSPVPPIAAASVEGGRVPFPGEFVNHCALLRYRGAEDGPGSVPAFAVLHCVEKLSADKAPGPEALVSLSDPVLVYAVFDSLAEVDVFCLGASCIEPPVKTCVFLLAVPDGYFANDAIMEAALSEEGEVLGPSSDMSAPLVEEDDSGLEVAIGYEAKFLLIDVSDAALSMLREYDPVIDPSSEICPYSKDRPLAILDIGAVMPNINAWLESPGGAERMNFYSAREEQQPPMRSQVPKASPKKAGARRVTAAALAETVAALTDQVKLLCSAAGIQQSGLPSIAKVAQLLGPPPKSKPLVVSFVPDVPRAETMQHVPIGLDSSTPDVSHVLLQQSHAITTLVAHLTQGDPLTELGASSSSSQGLHTKGVARRERMQQELAGGQSNFYLQVQQQIFKRMFPSRPLPKDENELISSGVSLCHYLEKFGGYKNQSEMAMIMWMLAHSLDASASGNNRLCREYLALTVACIEQSVMDRSWNLAYVLSLLEEPRTQVFTERSSAVTSLGRPFAPLVPPPRAAVALAYLKELDLLSNRKTESKATKQTPAKAGEQDSPSPKRRPKFPKRPKQGAEVPRLRTDRLDLPKWRSLLVPLVLRSRSLCESEGSAFFENVPKAVARLEDLSDMMTKLGVSSNPYDKTFQGVDIPKQVPSPELKPYQDMEPDKILLFGHGAWDVTSFLPDEMVMAYREPRSLLHGLPVPPGPEIRDQPKTLSQLAHKWDELGLLHLHQQPIHPDGLVRIFGAMKDLKIHRQIGDRRGQNAREAAVSGPSKNLPSGPDFVELHVNPKTHRLSICITDRKGFYHQIRTSEARAVSNTIGPAVPKSLLEDTKAYSAFLMRSAHRRRTSDRYGDDLGHDVAHELVGPPHDSLWVSFASILQGDHCGVELATAAHTQLLRQKGLLSDESNMLANRPLRSEHLAEGLVIDDYFSVSVEPIDRTDKPAAHSFKVVDMTKFDRDRPKLVKLTRKVAEELVLLSCLMPLACTELSADYDNRVFCTDASNSKGAILQTTMSKEIAEALWKTCRSKGAYSRLMTPLESVLKSVGALEEVQDAPDKGGCTIGRPPAFISTSLKFSLVPVRLLHVWLKKTRTGTVLAGRSMQLMYVGARHGATGIAETPYSSYMKGLPAWQIIKNLDASEETRCDSCCFGSPHLKSFRFLGINADLEPVRRRCKCRTKHLVVQGKYTKHSATYTDGLAAALGSIFSIAIRKRKADMQDLDSIATRGLENQLVNDLMQSSRWELGGHLPWDLPPFSGEQQLKLSPQDSMSTYPFALRDLMQQMTPPGTDPYVNPHPAYTVSPPLDWAEAPPAAVTFGGSGLRSLRACEVSPPLDWAGAPPAAVTSVCSSGMCTLPSLDWTSCCLLCLLLHCWNAAISFSQLLSQIPPLDFSGSCSVRRPRVSVLSVPCPSFGRVLLFCVLMLMLGFDRAAAMPIDPLTLAERRRAGERQVCPTLTMGRPVTDTTKNLRDKYWSIFISWTVEYELNFEEVLENYSFYVEEINCEYIQVPTIGAYASNLERAR</sequence>
<proteinExistence type="predicted"/>
<protein>
    <submittedName>
        <fullName evidence="2">Uncharacterized protein</fullName>
    </submittedName>
</protein>
<keyword evidence="4" id="KW-1185">Reference proteome</keyword>
<reference evidence="2" key="1">
    <citation type="submission" date="2022-10" db="EMBL/GenBank/DDBJ databases">
        <authorList>
            <person name="Chen Y."/>
            <person name="Dougan E. K."/>
            <person name="Chan C."/>
            <person name="Rhodes N."/>
            <person name="Thang M."/>
        </authorList>
    </citation>
    <scope>NUCLEOTIDE SEQUENCE</scope>
</reference>
<evidence type="ECO:0000313" key="4">
    <source>
        <dbReference type="Proteomes" id="UP001152797"/>
    </source>
</evidence>
<dbReference type="OrthoDB" id="440580at2759"/>
<accession>A0A9P1C960</accession>
<feature type="compositionally biased region" description="Basic residues" evidence="1">
    <location>
        <begin position="591"/>
        <end position="602"/>
    </location>
</feature>
<dbReference type="EMBL" id="CAMXCT010001117">
    <property type="protein sequence ID" value="CAI3986937.1"/>
    <property type="molecule type" value="Genomic_DNA"/>
</dbReference>
<feature type="non-terminal residue" evidence="2">
    <location>
        <position position="1"/>
    </location>
</feature>
<feature type="region of interest" description="Disordered" evidence="1">
    <location>
        <begin position="570"/>
        <end position="610"/>
    </location>
</feature>
<feature type="region of interest" description="Disordered" evidence="1">
    <location>
        <begin position="789"/>
        <end position="812"/>
    </location>
</feature>
<name>A0A9P1C960_9DINO</name>
<evidence type="ECO:0000313" key="3">
    <source>
        <dbReference type="EMBL" id="CAL4774249.1"/>
    </source>
</evidence>
<dbReference type="Proteomes" id="UP001152797">
    <property type="component" value="Unassembled WGS sequence"/>
</dbReference>
<gene>
    <name evidence="2" type="ORF">C1SCF055_LOCUS14250</name>
</gene>
<dbReference type="EMBL" id="CAMXCT020001117">
    <property type="protein sequence ID" value="CAL1140312.1"/>
    <property type="molecule type" value="Genomic_DNA"/>
</dbReference>
<organism evidence="2">
    <name type="scientific">Cladocopium goreaui</name>
    <dbReference type="NCBI Taxonomy" id="2562237"/>
    <lineage>
        <taxon>Eukaryota</taxon>
        <taxon>Sar</taxon>
        <taxon>Alveolata</taxon>
        <taxon>Dinophyceae</taxon>
        <taxon>Suessiales</taxon>
        <taxon>Symbiodiniaceae</taxon>
        <taxon>Cladocopium</taxon>
    </lineage>
</organism>
<dbReference type="EMBL" id="CAMXCT030001117">
    <property type="protein sequence ID" value="CAL4774249.1"/>
    <property type="molecule type" value="Genomic_DNA"/>
</dbReference>
<reference evidence="3 4" key="2">
    <citation type="submission" date="2024-05" db="EMBL/GenBank/DDBJ databases">
        <authorList>
            <person name="Chen Y."/>
            <person name="Shah S."/>
            <person name="Dougan E. K."/>
            <person name="Thang M."/>
            <person name="Chan C."/>
        </authorList>
    </citation>
    <scope>NUCLEOTIDE SEQUENCE [LARGE SCALE GENOMIC DNA]</scope>
</reference>
<evidence type="ECO:0000256" key="1">
    <source>
        <dbReference type="SAM" id="MobiDB-lite"/>
    </source>
</evidence>